<dbReference type="OrthoDB" id="2357963at2759"/>
<sequence>MKSLSAPYSKISSPSRALFYLILIFIFINCNYAYPANVEPRYVVPSKGTVEFNDFKHNRSTFEIYTMYAISLIILQIGSLCTLYVILRTFLRWRRIEFSLNMAHKLPFYMALSDLAIYVTLTINLYYPTANMELWPEHSCKIVAFTFFYSALSNMILVGCLAILSYFRVCKTMYYELGIFDYKLFLLPIVFPALISIPVCSFIYVYSRQVFLNKYLCKLFVIFKRLGRILDLINIGVIQIELQHSFL</sequence>
<dbReference type="EMBL" id="QKYT01000032">
    <property type="protein sequence ID" value="RIA97266.1"/>
    <property type="molecule type" value="Genomic_DNA"/>
</dbReference>
<keyword evidence="2 5" id="KW-0812">Transmembrane</keyword>
<dbReference type="Proteomes" id="UP000265703">
    <property type="component" value="Unassembled WGS sequence"/>
</dbReference>
<feature type="domain" description="G-protein coupled receptors family 1 profile" evidence="6">
    <location>
        <begin position="78"/>
        <end position="247"/>
    </location>
</feature>
<dbReference type="GO" id="GO:0016020">
    <property type="term" value="C:membrane"/>
    <property type="evidence" value="ECO:0007669"/>
    <property type="project" value="UniProtKB-SubCell"/>
</dbReference>
<keyword evidence="8" id="KW-1185">Reference proteome</keyword>
<evidence type="ECO:0000256" key="2">
    <source>
        <dbReference type="ARBA" id="ARBA00022692"/>
    </source>
</evidence>
<evidence type="ECO:0000313" key="7">
    <source>
        <dbReference type="EMBL" id="RIA97266.1"/>
    </source>
</evidence>
<keyword evidence="4 5" id="KW-0472">Membrane</keyword>
<feature type="transmembrane region" description="Helical" evidence="5">
    <location>
        <begin position="142"/>
        <end position="164"/>
    </location>
</feature>
<gene>
    <name evidence="7" type="ORF">C1645_300876</name>
</gene>
<evidence type="ECO:0000256" key="4">
    <source>
        <dbReference type="ARBA" id="ARBA00023136"/>
    </source>
</evidence>
<evidence type="ECO:0000259" key="6">
    <source>
        <dbReference type="PROSITE" id="PS50262"/>
    </source>
</evidence>
<proteinExistence type="predicted"/>
<evidence type="ECO:0000256" key="3">
    <source>
        <dbReference type="ARBA" id="ARBA00022989"/>
    </source>
</evidence>
<organism evidence="7 8">
    <name type="scientific">Glomus cerebriforme</name>
    <dbReference type="NCBI Taxonomy" id="658196"/>
    <lineage>
        <taxon>Eukaryota</taxon>
        <taxon>Fungi</taxon>
        <taxon>Fungi incertae sedis</taxon>
        <taxon>Mucoromycota</taxon>
        <taxon>Glomeromycotina</taxon>
        <taxon>Glomeromycetes</taxon>
        <taxon>Glomerales</taxon>
        <taxon>Glomeraceae</taxon>
        <taxon>Glomus</taxon>
    </lineage>
</organism>
<evidence type="ECO:0000313" key="8">
    <source>
        <dbReference type="Proteomes" id="UP000265703"/>
    </source>
</evidence>
<reference evidence="7 8" key="1">
    <citation type="submission" date="2018-06" db="EMBL/GenBank/DDBJ databases">
        <title>Comparative genomics reveals the genomic features of Rhizophagus irregularis, R. cerebriforme, R. diaphanum and Gigaspora rosea, and their symbiotic lifestyle signature.</title>
        <authorList>
            <person name="Morin E."/>
            <person name="San Clemente H."/>
            <person name="Chen E.C.H."/>
            <person name="De La Providencia I."/>
            <person name="Hainaut M."/>
            <person name="Kuo A."/>
            <person name="Kohler A."/>
            <person name="Murat C."/>
            <person name="Tang N."/>
            <person name="Roy S."/>
            <person name="Loubradou J."/>
            <person name="Henrissat B."/>
            <person name="Grigoriev I.V."/>
            <person name="Corradi N."/>
            <person name="Roux C."/>
            <person name="Martin F.M."/>
        </authorList>
    </citation>
    <scope>NUCLEOTIDE SEQUENCE [LARGE SCALE GENOMIC DNA]</scope>
    <source>
        <strain evidence="7 8">DAOM 227022</strain>
    </source>
</reference>
<dbReference type="InterPro" id="IPR017452">
    <property type="entry name" value="GPCR_Rhodpsn_7TM"/>
</dbReference>
<dbReference type="PROSITE" id="PS50262">
    <property type="entry name" value="G_PROTEIN_RECEP_F1_2"/>
    <property type="match status" value="1"/>
</dbReference>
<comment type="caution">
    <text evidence="7">The sequence shown here is derived from an EMBL/GenBank/DDBJ whole genome shotgun (WGS) entry which is preliminary data.</text>
</comment>
<feature type="transmembrane region" description="Helical" evidence="5">
    <location>
        <begin position="184"/>
        <end position="206"/>
    </location>
</feature>
<dbReference type="AlphaFoldDB" id="A0A397TJZ8"/>
<name>A0A397TJZ8_9GLOM</name>
<feature type="transmembrane region" description="Helical" evidence="5">
    <location>
        <begin position="65"/>
        <end position="87"/>
    </location>
</feature>
<feature type="transmembrane region" description="Helical" evidence="5">
    <location>
        <begin position="108"/>
        <end position="127"/>
    </location>
</feature>
<protein>
    <recommendedName>
        <fullName evidence="6">G-protein coupled receptors family 1 profile domain-containing protein</fullName>
    </recommendedName>
</protein>
<accession>A0A397TJZ8</accession>
<evidence type="ECO:0000256" key="1">
    <source>
        <dbReference type="ARBA" id="ARBA00004370"/>
    </source>
</evidence>
<comment type="subcellular location">
    <subcellularLocation>
        <location evidence="1">Membrane</location>
    </subcellularLocation>
</comment>
<evidence type="ECO:0000256" key="5">
    <source>
        <dbReference type="SAM" id="Phobius"/>
    </source>
</evidence>
<keyword evidence="3 5" id="KW-1133">Transmembrane helix</keyword>
<feature type="transmembrane region" description="Helical" evidence="5">
    <location>
        <begin position="17"/>
        <end position="34"/>
    </location>
</feature>